<reference evidence="1" key="1">
    <citation type="submission" date="2021-01" db="EMBL/GenBank/DDBJ databases">
        <authorList>
            <person name="Kaushik A."/>
        </authorList>
    </citation>
    <scope>NUCLEOTIDE SEQUENCE</scope>
    <source>
        <strain evidence="1">AG1-1B</strain>
    </source>
</reference>
<dbReference type="EMBL" id="CAJMWQ010000967">
    <property type="protein sequence ID" value="CAE6411453.1"/>
    <property type="molecule type" value="Genomic_DNA"/>
</dbReference>
<accession>A0A8H2WXE1</accession>
<evidence type="ECO:0000313" key="1">
    <source>
        <dbReference type="EMBL" id="CAE6411453.1"/>
    </source>
</evidence>
<evidence type="ECO:0000313" key="2">
    <source>
        <dbReference type="Proteomes" id="UP000663826"/>
    </source>
</evidence>
<comment type="caution">
    <text evidence="1">The sequence shown here is derived from an EMBL/GenBank/DDBJ whole genome shotgun (WGS) entry which is preliminary data.</text>
</comment>
<dbReference type="Proteomes" id="UP000663826">
    <property type="component" value="Unassembled WGS sequence"/>
</dbReference>
<organism evidence="1 2">
    <name type="scientific">Rhizoctonia solani</name>
    <dbReference type="NCBI Taxonomy" id="456999"/>
    <lineage>
        <taxon>Eukaryota</taxon>
        <taxon>Fungi</taxon>
        <taxon>Dikarya</taxon>
        <taxon>Basidiomycota</taxon>
        <taxon>Agaricomycotina</taxon>
        <taxon>Agaricomycetes</taxon>
        <taxon>Cantharellales</taxon>
        <taxon>Ceratobasidiaceae</taxon>
        <taxon>Rhizoctonia</taxon>
    </lineage>
</organism>
<dbReference type="AlphaFoldDB" id="A0A8H2WXE1"/>
<feature type="non-terminal residue" evidence="1">
    <location>
        <position position="1"/>
    </location>
</feature>
<sequence>PYPDIKYFILKPGNGTYPTFEPMAVYLLWDNLDNRAPKSHQKTSTQNRPKCVMLRSHGGNYRSGKYCKRTEEHTIFDRIEVSTIDGRHMFTTEVAEEIVPYRASRIRS</sequence>
<proteinExistence type="predicted"/>
<gene>
    <name evidence="1" type="ORF">RDB_LOCUS38618</name>
</gene>
<name>A0A8H2WXE1_9AGAM</name>
<protein>
    <submittedName>
        <fullName evidence="1">Uncharacterized protein</fullName>
    </submittedName>
</protein>